<evidence type="ECO:0000313" key="9">
    <source>
        <dbReference type="Proteomes" id="UP000531594"/>
    </source>
</evidence>
<evidence type="ECO:0000313" key="8">
    <source>
        <dbReference type="EMBL" id="MBB6447822.1"/>
    </source>
</evidence>
<sequence>MKKRLLKTFLQQLNTDPHFKEQSGAQNDQLKEQDISQRLEKNLETFKTLFSIPLNTDVKLREFTIRPLKRRAFILYISTMADIQNIQEGILEKLMTFDHPSEKIEDIVTYPVVKTETKVGKITELITGGITALVVEGHSECYLFETTKISGRSIEKSENEVIVKGAKESFNEKAIDNISLIRKKIKNENLIVESHAVSKRSRNDVFFIYEKDLANEELLQTFKEKLKSLDTDSILDLSILEQYLEERPRSLFPTLLYTERPDRAAAFIEEGHIVLLMSNSPSCLVLPATFWSIFHSPEDHYLRTPYGNFIRLLRIVAMFIAFFTSSFYIAVTNYHVGMIPPDLLMAIAGTRERVPFPSIIEILLMELAFELIREAGLRVPSPIGPTIGIVGALILGQAAVQANIISPIVIIVIALSGLSSFIIIDISLNFALRMSRFLFIFSSGFIGIYGSTALFVLGLFYLVSLRSFGTPYFAPMTPHFFSSKDLIIRHVPIKERFRPGYTKPKDMVRTGKEQKS</sequence>
<feature type="transmembrane region" description="Helical" evidence="7">
    <location>
        <begin position="312"/>
        <end position="334"/>
    </location>
</feature>
<comment type="subcellular location">
    <subcellularLocation>
        <location evidence="6">Cell membrane</location>
    </subcellularLocation>
    <subcellularLocation>
        <location evidence="1">Membrane</location>
        <topology evidence="1">Multi-pass membrane protein</topology>
    </subcellularLocation>
</comment>
<dbReference type="PIRSF" id="PIRSF005690">
    <property type="entry name" value="GerBA"/>
    <property type="match status" value="1"/>
</dbReference>
<keyword evidence="5 6" id="KW-0472">Membrane</keyword>
<dbReference type="EMBL" id="JACHGK010000030">
    <property type="protein sequence ID" value="MBB6447822.1"/>
    <property type="molecule type" value="Genomic_DNA"/>
</dbReference>
<proteinExistence type="inferred from homology"/>
<feature type="transmembrane region" description="Helical" evidence="7">
    <location>
        <begin position="404"/>
        <end position="426"/>
    </location>
</feature>
<dbReference type="InterPro" id="IPR050768">
    <property type="entry name" value="UPF0353/GerABKA_families"/>
</dbReference>
<comment type="caution">
    <text evidence="8">The sequence shown here is derived from an EMBL/GenBank/DDBJ whole genome shotgun (WGS) entry which is preliminary data.</text>
</comment>
<keyword evidence="4 7" id="KW-1133">Transmembrane helix</keyword>
<keyword evidence="9" id="KW-1185">Reference proteome</keyword>
<feature type="transmembrane region" description="Helical" evidence="7">
    <location>
        <begin position="438"/>
        <end position="463"/>
    </location>
</feature>
<dbReference type="GO" id="GO:0009847">
    <property type="term" value="P:spore germination"/>
    <property type="evidence" value="ECO:0007669"/>
    <property type="project" value="UniProtKB-UniRule"/>
</dbReference>
<comment type="similarity">
    <text evidence="2 6">Belongs to the GerABKA family.</text>
</comment>
<dbReference type="AlphaFoldDB" id="A0A7X0LYS3"/>
<name>A0A7X0LYS3_9BACI</name>
<dbReference type="Proteomes" id="UP000531594">
    <property type="component" value="Unassembled WGS sequence"/>
</dbReference>
<dbReference type="Pfam" id="PF03323">
    <property type="entry name" value="GerA"/>
    <property type="match status" value="1"/>
</dbReference>
<evidence type="ECO:0000256" key="4">
    <source>
        <dbReference type="ARBA" id="ARBA00022989"/>
    </source>
</evidence>
<gene>
    <name evidence="8" type="ORF">HNR53_004532</name>
</gene>
<evidence type="ECO:0000256" key="2">
    <source>
        <dbReference type="ARBA" id="ARBA00005278"/>
    </source>
</evidence>
<dbReference type="InterPro" id="IPR004995">
    <property type="entry name" value="Spore_Ger"/>
</dbReference>
<accession>A0A7X0LYS3</accession>
<evidence type="ECO:0000256" key="7">
    <source>
        <dbReference type="SAM" id="Phobius"/>
    </source>
</evidence>
<evidence type="ECO:0000256" key="5">
    <source>
        <dbReference type="ARBA" id="ARBA00023136"/>
    </source>
</evidence>
<keyword evidence="3 7" id="KW-0812">Transmembrane</keyword>
<evidence type="ECO:0000256" key="6">
    <source>
        <dbReference type="PIRNR" id="PIRNR005690"/>
    </source>
</evidence>
<dbReference type="PANTHER" id="PTHR22550:SF5">
    <property type="entry name" value="LEUCINE ZIPPER PROTEIN 4"/>
    <property type="match status" value="1"/>
</dbReference>
<evidence type="ECO:0000256" key="1">
    <source>
        <dbReference type="ARBA" id="ARBA00004141"/>
    </source>
</evidence>
<dbReference type="RefSeq" id="WP_184530134.1">
    <property type="nucleotide sequence ID" value="NZ_JACHGK010000030.1"/>
</dbReference>
<reference evidence="8 9" key="1">
    <citation type="submission" date="2020-08" db="EMBL/GenBank/DDBJ databases">
        <title>Genomic Encyclopedia of Type Strains, Phase IV (KMG-IV): sequencing the most valuable type-strain genomes for metagenomic binning, comparative biology and taxonomic classification.</title>
        <authorList>
            <person name="Goeker M."/>
        </authorList>
    </citation>
    <scope>NUCLEOTIDE SEQUENCE [LARGE SCALE GENOMIC DNA]</scope>
    <source>
        <strain evidence="8 9">DSM 5391</strain>
    </source>
</reference>
<organism evidence="8 9">
    <name type="scientific">Bacillus benzoevorans</name>
    <dbReference type="NCBI Taxonomy" id="1456"/>
    <lineage>
        <taxon>Bacteria</taxon>
        <taxon>Bacillati</taxon>
        <taxon>Bacillota</taxon>
        <taxon>Bacilli</taxon>
        <taxon>Bacillales</taxon>
        <taxon>Bacillaceae</taxon>
        <taxon>Bacillus</taxon>
    </lineage>
</organism>
<dbReference type="PANTHER" id="PTHR22550">
    <property type="entry name" value="SPORE GERMINATION PROTEIN"/>
    <property type="match status" value="1"/>
</dbReference>
<evidence type="ECO:0000256" key="3">
    <source>
        <dbReference type="ARBA" id="ARBA00022692"/>
    </source>
</evidence>
<dbReference type="GO" id="GO:0005886">
    <property type="term" value="C:plasma membrane"/>
    <property type="evidence" value="ECO:0007669"/>
    <property type="project" value="UniProtKB-SubCell"/>
</dbReference>
<protein>
    <submittedName>
        <fullName evidence="8">Spore germination protein KA</fullName>
    </submittedName>
</protein>